<keyword evidence="5" id="KW-0028">Amino-acid biosynthesis</keyword>
<evidence type="ECO:0000256" key="3">
    <source>
        <dbReference type="ARBA" id="ARBA00022857"/>
    </source>
</evidence>
<feature type="domain" description="Shikimate dehydrogenase substrate binding N-terminal" evidence="8">
    <location>
        <begin position="11"/>
        <end position="94"/>
    </location>
</feature>
<feature type="domain" description="Quinate/shikimate 5-dehydrogenase/glutamyl-tRNA reductase" evidence="7">
    <location>
        <begin position="122"/>
        <end position="170"/>
    </location>
</feature>
<accession>A0ABR9X9A5</accession>
<dbReference type="SUPFAM" id="SSF53223">
    <property type="entry name" value="Aminoacid dehydrogenase-like, N-terminal domain"/>
    <property type="match status" value="1"/>
</dbReference>
<evidence type="ECO:0000259" key="8">
    <source>
        <dbReference type="Pfam" id="PF08501"/>
    </source>
</evidence>
<evidence type="ECO:0000256" key="5">
    <source>
        <dbReference type="ARBA" id="ARBA00023141"/>
    </source>
</evidence>
<dbReference type="EMBL" id="JADFFK010000027">
    <property type="protein sequence ID" value="MBE9640200.1"/>
    <property type="molecule type" value="Genomic_DNA"/>
</dbReference>
<evidence type="ECO:0000313" key="10">
    <source>
        <dbReference type="Proteomes" id="UP000607796"/>
    </source>
</evidence>
<dbReference type="PANTHER" id="PTHR21089:SF1">
    <property type="entry name" value="BIFUNCTIONAL 3-DEHYDROQUINATE DEHYDRATASE_SHIKIMATE DEHYDROGENASE, CHLOROPLASTIC"/>
    <property type="match status" value="1"/>
</dbReference>
<evidence type="ECO:0000256" key="2">
    <source>
        <dbReference type="ARBA" id="ARBA00012962"/>
    </source>
</evidence>
<reference evidence="9 10" key="1">
    <citation type="journal article" date="2021" name="Int. J. Syst. Evol. Microbiol.">
        <title>Salipiger mangrovisoli sp. nov., isolated from mangrove soil and the proposal for the reclassification of Paraphaeobacter pallidus as Salipiger pallidus comb. nov.</title>
        <authorList>
            <person name="Du J."/>
            <person name="Liu Y."/>
            <person name="Pei T."/>
            <person name="Deng M.R."/>
            <person name="Zhu H."/>
        </authorList>
    </citation>
    <scope>NUCLEOTIDE SEQUENCE [LARGE SCALE GENOMIC DNA]</scope>
    <source>
        <strain evidence="9 10">6D45A</strain>
    </source>
</reference>
<dbReference type="InterPro" id="IPR013708">
    <property type="entry name" value="Shikimate_DH-bd_N"/>
</dbReference>
<evidence type="ECO:0000313" key="9">
    <source>
        <dbReference type="EMBL" id="MBE9640200.1"/>
    </source>
</evidence>
<keyword evidence="10" id="KW-1185">Reference proteome</keyword>
<dbReference type="InterPro" id="IPR036291">
    <property type="entry name" value="NAD(P)-bd_dom_sf"/>
</dbReference>
<dbReference type="Pfam" id="PF08501">
    <property type="entry name" value="Shikimate_dh_N"/>
    <property type="match status" value="1"/>
</dbReference>
<keyword evidence="3" id="KW-0521">NADP</keyword>
<dbReference type="Gene3D" id="3.40.50.720">
    <property type="entry name" value="NAD(P)-binding Rossmann-like Domain"/>
    <property type="match status" value="1"/>
</dbReference>
<dbReference type="InterPro" id="IPR022893">
    <property type="entry name" value="Shikimate_DH_fam"/>
</dbReference>
<evidence type="ECO:0000256" key="4">
    <source>
        <dbReference type="ARBA" id="ARBA00023002"/>
    </source>
</evidence>
<dbReference type="Proteomes" id="UP000607796">
    <property type="component" value="Unassembled WGS sequence"/>
</dbReference>
<sequence length="266" mass="27390">MISGHTKTLVILADPVAHVRTPEALNARMSEAGIDAVMVPAEVAPGDLAATVEGLRSIRNLAGLVVTVPHKTAMPALCDSLSQRAEIASSVNVVRRGADGRLHGDLLDGEGFMRGLSSTGTEISGKRIFLAGAGGAASAIAFSLAARGPACLTVANRSRAKAQDLVTRLTRAFPGLEAAVGDGPTGHDLAINGTSLGLKPEDPLPFEPAELLAGATVAEVIMQPETTALLDRAQELGLGTHAGRHMLDGQLAEMMDFLLTSGDPQI</sequence>
<evidence type="ECO:0000256" key="6">
    <source>
        <dbReference type="ARBA" id="ARBA00049442"/>
    </source>
</evidence>
<organism evidence="9 10">
    <name type="scientific">Salipiger mangrovisoli</name>
    <dbReference type="NCBI Taxonomy" id="2865933"/>
    <lineage>
        <taxon>Bacteria</taxon>
        <taxon>Pseudomonadati</taxon>
        <taxon>Pseudomonadota</taxon>
        <taxon>Alphaproteobacteria</taxon>
        <taxon>Rhodobacterales</taxon>
        <taxon>Roseobacteraceae</taxon>
        <taxon>Salipiger</taxon>
    </lineage>
</organism>
<dbReference type="PANTHER" id="PTHR21089">
    <property type="entry name" value="SHIKIMATE DEHYDROGENASE"/>
    <property type="match status" value="1"/>
</dbReference>
<dbReference type="InterPro" id="IPR006151">
    <property type="entry name" value="Shikm_DH/Glu-tRNA_Rdtase"/>
</dbReference>
<comment type="catalytic activity">
    <reaction evidence="6">
        <text>shikimate + NADP(+) = 3-dehydroshikimate + NADPH + H(+)</text>
        <dbReference type="Rhea" id="RHEA:17737"/>
        <dbReference type="ChEBI" id="CHEBI:15378"/>
        <dbReference type="ChEBI" id="CHEBI:16630"/>
        <dbReference type="ChEBI" id="CHEBI:36208"/>
        <dbReference type="ChEBI" id="CHEBI:57783"/>
        <dbReference type="ChEBI" id="CHEBI:58349"/>
        <dbReference type="EC" id="1.1.1.25"/>
    </reaction>
</comment>
<comment type="pathway">
    <text evidence="1">Metabolic intermediate biosynthesis; chorismate biosynthesis; chorismate from D-erythrose 4-phosphate and phosphoenolpyruvate: step 4/7.</text>
</comment>
<evidence type="ECO:0000256" key="1">
    <source>
        <dbReference type="ARBA" id="ARBA00004871"/>
    </source>
</evidence>
<dbReference type="Gene3D" id="3.40.50.10860">
    <property type="entry name" value="Leucine Dehydrogenase, chain A, domain 1"/>
    <property type="match status" value="1"/>
</dbReference>
<gene>
    <name evidence="9" type="ORF">IQ782_25440</name>
</gene>
<protein>
    <recommendedName>
        <fullName evidence="2">shikimate dehydrogenase (NADP(+))</fullName>
        <ecNumber evidence="2">1.1.1.25</ecNumber>
    </recommendedName>
</protein>
<dbReference type="EC" id="1.1.1.25" evidence="2"/>
<keyword evidence="5" id="KW-0057">Aromatic amino acid biosynthesis</keyword>
<name>A0ABR9X9A5_9RHOB</name>
<dbReference type="InterPro" id="IPR046346">
    <property type="entry name" value="Aminoacid_DH-like_N_sf"/>
</dbReference>
<comment type="caution">
    <text evidence="9">The sequence shown here is derived from an EMBL/GenBank/DDBJ whole genome shotgun (WGS) entry which is preliminary data.</text>
</comment>
<evidence type="ECO:0000259" key="7">
    <source>
        <dbReference type="Pfam" id="PF01488"/>
    </source>
</evidence>
<dbReference type="SUPFAM" id="SSF51735">
    <property type="entry name" value="NAD(P)-binding Rossmann-fold domains"/>
    <property type="match status" value="1"/>
</dbReference>
<dbReference type="Pfam" id="PF01488">
    <property type="entry name" value="Shikimate_DH"/>
    <property type="match status" value="1"/>
</dbReference>
<keyword evidence="4" id="KW-0560">Oxidoreductase</keyword>
<proteinExistence type="predicted"/>